<protein>
    <submittedName>
        <fullName evidence="4">Uncharacterized protein</fullName>
    </submittedName>
</protein>
<keyword evidence="5" id="KW-1185">Reference proteome</keyword>
<feature type="region of interest" description="Disordered" evidence="2">
    <location>
        <begin position="12"/>
        <end position="62"/>
    </location>
</feature>
<feature type="transmembrane region" description="Helical" evidence="3">
    <location>
        <begin position="232"/>
        <end position="251"/>
    </location>
</feature>
<evidence type="ECO:0000256" key="2">
    <source>
        <dbReference type="SAM" id="MobiDB-lite"/>
    </source>
</evidence>
<feature type="transmembrane region" description="Helical" evidence="3">
    <location>
        <begin position="207"/>
        <end position="226"/>
    </location>
</feature>
<dbReference type="OrthoDB" id="515004at2759"/>
<keyword evidence="3" id="KW-0812">Transmembrane</keyword>
<proteinExistence type="predicted"/>
<dbReference type="AlphaFoldDB" id="A0A843U6P3"/>
<keyword evidence="1" id="KW-0175">Coiled coil</keyword>
<evidence type="ECO:0000256" key="1">
    <source>
        <dbReference type="SAM" id="Coils"/>
    </source>
</evidence>
<dbReference type="PANTHER" id="PTHR35731">
    <property type="entry name" value="8-AMINO-7-OXONONANOATE SYNTHASE"/>
    <property type="match status" value="1"/>
</dbReference>
<dbReference type="Proteomes" id="UP000652761">
    <property type="component" value="Unassembled WGS sequence"/>
</dbReference>
<keyword evidence="3" id="KW-1133">Transmembrane helix</keyword>
<dbReference type="GO" id="GO:0009507">
    <property type="term" value="C:chloroplast"/>
    <property type="evidence" value="ECO:0007669"/>
    <property type="project" value="TreeGrafter"/>
</dbReference>
<comment type="caution">
    <text evidence="4">The sequence shown here is derived from an EMBL/GenBank/DDBJ whole genome shotgun (WGS) entry which is preliminary data.</text>
</comment>
<dbReference type="SMR" id="A0A843U6P3"/>
<gene>
    <name evidence="4" type="ORF">Taro_009496</name>
</gene>
<dbReference type="EMBL" id="NMUH01000331">
    <property type="protein sequence ID" value="MQL77103.1"/>
    <property type="molecule type" value="Genomic_DNA"/>
</dbReference>
<reference evidence="4" key="1">
    <citation type="submission" date="2017-07" db="EMBL/GenBank/DDBJ databases">
        <title>Taro Niue Genome Assembly and Annotation.</title>
        <authorList>
            <person name="Atibalentja N."/>
            <person name="Keating K."/>
            <person name="Fields C.J."/>
        </authorList>
    </citation>
    <scope>NUCLEOTIDE SEQUENCE</scope>
    <source>
        <strain evidence="4">Niue_2</strain>
        <tissue evidence="4">Leaf</tissue>
    </source>
</reference>
<evidence type="ECO:0000256" key="3">
    <source>
        <dbReference type="SAM" id="Phobius"/>
    </source>
</evidence>
<accession>A0A843U6P3</accession>
<dbReference type="PANTHER" id="PTHR35731:SF1">
    <property type="entry name" value="8-AMINO-7-OXONONANOATE SYNTHASE"/>
    <property type="match status" value="1"/>
</dbReference>
<feature type="coiled-coil region" evidence="1">
    <location>
        <begin position="121"/>
        <end position="198"/>
    </location>
</feature>
<name>A0A843U6P3_COLES</name>
<evidence type="ECO:0000313" key="4">
    <source>
        <dbReference type="EMBL" id="MQL77103.1"/>
    </source>
</evidence>
<feature type="compositionally biased region" description="Low complexity" evidence="2">
    <location>
        <begin position="39"/>
        <end position="57"/>
    </location>
</feature>
<keyword evidence="3" id="KW-0472">Membrane</keyword>
<evidence type="ECO:0000313" key="5">
    <source>
        <dbReference type="Proteomes" id="UP000652761"/>
    </source>
</evidence>
<sequence>MRQMNALVKALHHTPFSPTNPSPRSVVAAPPGRKKPAICSCSSSNGGSSSPSSSSPSEGDRRKQELLARIAMLQTQKVRLTEFLDERSDYLTQFAEDANAEFDQIGEDALRELDEASARILGNLESRMQAFEESAEVNRQEIEKNEKIVEEFEEKIERDRNEGLFFKNLTEAKKKPQEAAVRAEARAEARKLKQLEKEKAGSGTRRNVYLALMAVLGATVASAVVSSPEVEWRKVAALGFIFLALLAQYVYELQLSKGGGQETNKRKE</sequence>
<organism evidence="4 5">
    <name type="scientific">Colocasia esculenta</name>
    <name type="common">Wild taro</name>
    <name type="synonym">Arum esculentum</name>
    <dbReference type="NCBI Taxonomy" id="4460"/>
    <lineage>
        <taxon>Eukaryota</taxon>
        <taxon>Viridiplantae</taxon>
        <taxon>Streptophyta</taxon>
        <taxon>Embryophyta</taxon>
        <taxon>Tracheophyta</taxon>
        <taxon>Spermatophyta</taxon>
        <taxon>Magnoliopsida</taxon>
        <taxon>Liliopsida</taxon>
        <taxon>Araceae</taxon>
        <taxon>Aroideae</taxon>
        <taxon>Colocasieae</taxon>
        <taxon>Colocasia</taxon>
    </lineage>
</organism>